<evidence type="ECO:0000313" key="3">
    <source>
        <dbReference type="Proteomes" id="UP000031163"/>
    </source>
</evidence>
<dbReference type="EMBL" id="CP007770">
    <property type="protein sequence ID" value="AJC88168.1"/>
    <property type="molecule type" value="Genomic_DNA"/>
</dbReference>
<dbReference type="PANTHER" id="PTHR22916:SF3">
    <property type="entry name" value="UDP-GLCNAC:BETAGAL BETA-1,3-N-ACETYLGLUCOSAMINYLTRANSFERASE-LIKE PROTEIN 1"/>
    <property type="match status" value="1"/>
</dbReference>
<dbReference type="KEGG" id="cis:CINS_1209"/>
<proteinExistence type="predicted"/>
<dbReference type="RefSeq" id="WP_039650714.1">
    <property type="nucleotide sequence ID" value="NZ_CP007770.1"/>
</dbReference>
<gene>
    <name evidence="2" type="ORF">CINS_1209</name>
</gene>
<dbReference type="GeneID" id="74431993"/>
<dbReference type="Proteomes" id="UP000031163">
    <property type="component" value="Chromosome"/>
</dbReference>
<evidence type="ECO:0000313" key="2">
    <source>
        <dbReference type="EMBL" id="AJC88168.1"/>
    </source>
</evidence>
<dbReference type="SUPFAM" id="SSF53448">
    <property type="entry name" value="Nucleotide-diphospho-sugar transferases"/>
    <property type="match status" value="1"/>
</dbReference>
<dbReference type="Gene3D" id="3.90.550.10">
    <property type="entry name" value="Spore Coat Polysaccharide Biosynthesis Protein SpsA, Chain A"/>
    <property type="match status" value="2"/>
</dbReference>
<feature type="domain" description="Glycosyltransferase 2-like" evidence="1">
    <location>
        <begin position="7"/>
        <end position="86"/>
    </location>
</feature>
<dbReference type="STRING" id="1031564.CINS_1209"/>
<dbReference type="GO" id="GO:0016758">
    <property type="term" value="F:hexosyltransferase activity"/>
    <property type="evidence" value="ECO:0007669"/>
    <property type="project" value="UniProtKB-ARBA"/>
</dbReference>
<dbReference type="PANTHER" id="PTHR22916">
    <property type="entry name" value="GLYCOSYLTRANSFERASE"/>
    <property type="match status" value="1"/>
</dbReference>
<evidence type="ECO:0000259" key="1">
    <source>
        <dbReference type="Pfam" id="PF00535"/>
    </source>
</evidence>
<dbReference type="HOGENOM" id="CLU_025996_10_0_7"/>
<keyword evidence="2" id="KW-0808">Transferase</keyword>
<dbReference type="AlphaFoldDB" id="A0A0A8H1Z6"/>
<sequence>MNKKVGVVIPIYNVEKYLRECLDSVINQTYKNLEIVLVNDGSTDENSLNIAKEYTLKDERFILFDKENGGLSSARNVGIEYFSGEYKLQSTNTENDLIEFDVENNHYNIYKAYKSSKAFNNEQDLTNFTYPIIDYIIFLDSDNSWELNCIEECINKMSNVEVLWFNHSCIYEKGIKDKGQKNRMDIFNYYNECIISPKEYAARAISIGSKDISFGWNGMIDFTFLKGIKLKFIDKIINEDIHFGMVLFASVKKIYVLPKRLYRCCLRANSISNHDKKVSKENITHYFNDIYENFNQDPKEAKKYLKASSRVITALKLIEFFKDKNDENANAIKEAFLSFYAKKALMINKFDKDPLNLKKQLVLIKPFINFTLPYDIDKIWHKIKNILFKN</sequence>
<dbReference type="CDD" id="cd00761">
    <property type="entry name" value="Glyco_tranf_GTA_type"/>
    <property type="match status" value="1"/>
</dbReference>
<accession>A0A0A8H1Z6</accession>
<protein>
    <submittedName>
        <fullName evidence="2">Glycosyltransferase, family 2</fullName>
    </submittedName>
</protein>
<organism evidence="2 3">
    <name type="scientific">Campylobacter insulaenigrae NCTC 12927</name>
    <dbReference type="NCBI Taxonomy" id="1031564"/>
    <lineage>
        <taxon>Bacteria</taxon>
        <taxon>Pseudomonadati</taxon>
        <taxon>Campylobacterota</taxon>
        <taxon>Epsilonproteobacteria</taxon>
        <taxon>Campylobacterales</taxon>
        <taxon>Campylobacteraceae</taxon>
        <taxon>Campylobacter</taxon>
    </lineage>
</organism>
<reference evidence="2 3" key="1">
    <citation type="journal article" date="2014" name="Genome Biol. Evol.">
        <title>Comparative Genomics of the Campylobacter lari Group.</title>
        <authorList>
            <person name="Miller W.G."/>
            <person name="Yee E."/>
            <person name="Chapman M.H."/>
            <person name="Smith T.P."/>
            <person name="Bono J.L."/>
            <person name="Huynh S."/>
            <person name="Parker C.T."/>
            <person name="Vandamme P."/>
            <person name="Luong K."/>
            <person name="Korlach J."/>
        </authorList>
    </citation>
    <scope>NUCLEOTIDE SEQUENCE [LARGE SCALE GENOMIC DNA]</scope>
    <source>
        <strain evidence="2 3">NCTC 12927</strain>
    </source>
</reference>
<dbReference type="InterPro" id="IPR001173">
    <property type="entry name" value="Glyco_trans_2-like"/>
</dbReference>
<dbReference type="Pfam" id="PF00535">
    <property type="entry name" value="Glycos_transf_2"/>
    <property type="match status" value="1"/>
</dbReference>
<dbReference type="InterPro" id="IPR029044">
    <property type="entry name" value="Nucleotide-diphossugar_trans"/>
</dbReference>
<name>A0A0A8H1Z6_9BACT</name>